<gene>
    <name evidence="3" type="ORF">CSSPTR1EN2_LOCUS9290</name>
</gene>
<proteinExistence type="predicted"/>
<evidence type="ECO:0000256" key="1">
    <source>
        <dbReference type="SAM" id="Coils"/>
    </source>
</evidence>
<feature type="coiled-coil region" evidence="1">
    <location>
        <begin position="73"/>
        <end position="142"/>
    </location>
</feature>
<reference evidence="3" key="1">
    <citation type="submission" date="2024-02" db="EMBL/GenBank/DDBJ databases">
        <authorList>
            <consortium name="ELIXIR-Norway"/>
            <consortium name="Elixir Norway"/>
        </authorList>
    </citation>
    <scope>NUCLEOTIDE SEQUENCE</scope>
</reference>
<dbReference type="Proteomes" id="UP001497512">
    <property type="component" value="Chromosome 17"/>
</dbReference>
<evidence type="ECO:0000256" key="2">
    <source>
        <dbReference type="SAM" id="Phobius"/>
    </source>
</evidence>
<protein>
    <submittedName>
        <fullName evidence="3">Uncharacterized protein</fullName>
    </submittedName>
</protein>
<evidence type="ECO:0000313" key="4">
    <source>
        <dbReference type="Proteomes" id="UP001497512"/>
    </source>
</evidence>
<organism evidence="3 4">
    <name type="scientific">Sphagnum troendelagicum</name>
    <dbReference type="NCBI Taxonomy" id="128251"/>
    <lineage>
        <taxon>Eukaryota</taxon>
        <taxon>Viridiplantae</taxon>
        <taxon>Streptophyta</taxon>
        <taxon>Embryophyta</taxon>
        <taxon>Bryophyta</taxon>
        <taxon>Sphagnophytina</taxon>
        <taxon>Sphagnopsida</taxon>
        <taxon>Sphagnales</taxon>
        <taxon>Sphagnaceae</taxon>
        <taxon>Sphagnum</taxon>
    </lineage>
</organism>
<evidence type="ECO:0000313" key="3">
    <source>
        <dbReference type="EMBL" id="CAK9208651.1"/>
    </source>
</evidence>
<feature type="transmembrane region" description="Helical" evidence="2">
    <location>
        <begin position="288"/>
        <end position="306"/>
    </location>
</feature>
<feature type="transmembrane region" description="Helical" evidence="2">
    <location>
        <begin position="257"/>
        <end position="276"/>
    </location>
</feature>
<dbReference type="EMBL" id="OZ019909">
    <property type="protein sequence ID" value="CAK9208651.1"/>
    <property type="molecule type" value="Genomic_DNA"/>
</dbReference>
<name>A0ABP0TYN4_9BRYO</name>
<keyword evidence="2" id="KW-0472">Membrane</keyword>
<dbReference type="CDD" id="cd14686">
    <property type="entry name" value="bZIP"/>
    <property type="match status" value="1"/>
</dbReference>
<feature type="transmembrane region" description="Helical" evidence="2">
    <location>
        <begin position="227"/>
        <end position="251"/>
    </location>
</feature>
<keyword evidence="4" id="KW-1185">Reference proteome</keyword>
<dbReference type="PANTHER" id="PTHR36073:SF1">
    <property type="entry name" value="OS01G0962100 PROTEIN"/>
    <property type="match status" value="1"/>
</dbReference>
<sequence length="349" mass="39512">MTGFLWSTARDVMCRIIWPWRQIFGLLLHLYVSVWRISFNWVVTVLWTPIHILTAVHRERELAVQLYVLQKEYEEVIIHNKDYQRKLDALKRDRQHSIDKLNQISGHRKKALENEMSLKTRVNELEHENQHLIECHKELRQQLAKAALMAVSTAAAKMGAPSMHLDGLGSDPNISQAKELTNKGLQDIHIQRKAIEPGIEMDPCKPCKCVQPNDGSKKHTNSLAAELEWSVAFASSSFSAMLSTLVAVIAWEAQDPCTPLVFALFIVVVMSLANVVQIFSKIHTQQSFHAVSLLSFNCFLLGTLAYPASPYFGQLTHAILHGIAVRFLRLFASTASTNNVHISESWIEL</sequence>
<accession>A0ABP0TYN4</accession>
<keyword evidence="2" id="KW-0812">Transmembrane</keyword>
<keyword evidence="1" id="KW-0175">Coiled coil</keyword>
<keyword evidence="2" id="KW-1133">Transmembrane helix</keyword>
<dbReference type="PANTHER" id="PTHR36073">
    <property type="match status" value="1"/>
</dbReference>